<sequence length="63" mass="7095">MLAKRAVELERASIFLDTLAEAYYANGLISEAIETIKEAISLATENIGYYKKQLKKFTAHTEN</sequence>
<comment type="caution">
    <text evidence="1">The sequence shown here is derived from an EMBL/GenBank/DDBJ whole genome shotgun (WGS) entry which is preliminary data.</text>
</comment>
<accession>X0X4D1</accession>
<dbReference type="Gene3D" id="1.25.40.10">
    <property type="entry name" value="Tetratricopeptide repeat domain"/>
    <property type="match status" value="1"/>
</dbReference>
<gene>
    <name evidence="1" type="ORF">S01H1_70986</name>
</gene>
<dbReference type="EMBL" id="BARS01047240">
    <property type="protein sequence ID" value="GAG37885.1"/>
    <property type="molecule type" value="Genomic_DNA"/>
</dbReference>
<name>X0X4D1_9ZZZZ</name>
<protein>
    <recommendedName>
        <fullName evidence="2">MalT-like TPR region domain-containing protein</fullName>
    </recommendedName>
</protein>
<evidence type="ECO:0000313" key="1">
    <source>
        <dbReference type="EMBL" id="GAG37885.1"/>
    </source>
</evidence>
<proteinExistence type="predicted"/>
<reference evidence="1" key="1">
    <citation type="journal article" date="2014" name="Front. Microbiol.">
        <title>High frequency of phylogenetically diverse reductive dehalogenase-homologous genes in deep subseafloor sedimentary metagenomes.</title>
        <authorList>
            <person name="Kawai M."/>
            <person name="Futagami T."/>
            <person name="Toyoda A."/>
            <person name="Takaki Y."/>
            <person name="Nishi S."/>
            <person name="Hori S."/>
            <person name="Arai W."/>
            <person name="Tsubouchi T."/>
            <person name="Morono Y."/>
            <person name="Uchiyama I."/>
            <person name="Ito T."/>
            <person name="Fujiyama A."/>
            <person name="Inagaki F."/>
            <person name="Takami H."/>
        </authorList>
    </citation>
    <scope>NUCLEOTIDE SEQUENCE</scope>
    <source>
        <strain evidence="1">Expedition CK06-06</strain>
    </source>
</reference>
<dbReference type="AlphaFoldDB" id="X0X4D1"/>
<dbReference type="InterPro" id="IPR011990">
    <property type="entry name" value="TPR-like_helical_dom_sf"/>
</dbReference>
<organism evidence="1">
    <name type="scientific">marine sediment metagenome</name>
    <dbReference type="NCBI Taxonomy" id="412755"/>
    <lineage>
        <taxon>unclassified sequences</taxon>
        <taxon>metagenomes</taxon>
        <taxon>ecological metagenomes</taxon>
    </lineage>
</organism>
<evidence type="ECO:0008006" key="2">
    <source>
        <dbReference type="Google" id="ProtNLM"/>
    </source>
</evidence>